<name>A0A2I9CT63_9DEIO</name>
<dbReference type="Gene3D" id="3.90.226.10">
    <property type="entry name" value="2-enoyl-CoA Hydratase, Chain A, domain 1"/>
    <property type="match status" value="1"/>
</dbReference>
<reference evidence="2" key="1">
    <citation type="submission" date="2018-01" db="EMBL/GenBank/DDBJ databases">
        <title>Draft Genome Sequence of the Radioresistant Bacterium Deinococcus aerius TR0125, Isolated from the Higher Atmosphere above Japan.</title>
        <authorList>
            <person name="Satoh K."/>
            <person name="Arai H."/>
            <person name="Sanzen T."/>
            <person name="Kawaguchi Y."/>
            <person name="Hayashi H."/>
            <person name="Yokobori S."/>
            <person name="Yamagishi A."/>
            <person name="Oono Y."/>
            <person name="Narumi I."/>
        </authorList>
    </citation>
    <scope>NUCLEOTIDE SEQUENCE [LARGE SCALE GENOMIC DNA]</scope>
    <source>
        <strain evidence="2">TR0125</strain>
    </source>
</reference>
<keyword evidence="2" id="KW-1185">Reference proteome</keyword>
<proteinExistence type="predicted"/>
<comment type="caution">
    <text evidence="1">The sequence shown here is derived from an EMBL/GenBank/DDBJ whole genome shotgun (WGS) entry which is preliminary data.</text>
</comment>
<sequence>MAVGGEETRRRLILGLLGVLALGAGEVSAQPGQGALPEEVGLLTNQGRTPSTPPTREGRWRQDLAFLKTELPRLHVNAFHAISREKWEGMVDALAARAGTLTDEQMTVGVMELVAAIGDGHTRVDTGLPIYPLQLRWFGEELRAVAAKGNARAALGLRVLEVGGLPLEEAVRRALAVVSHDSEWDGRAGARDALLRPDVQQFLGLKAGQFTFARPSGDRLTLKLQPQTPSQAQADWQVVEAPLTLAESHGVEPYWLDYPDDHTVYLRYLSCEDAPAFAQVARVLLVKVDAMKVGNRRVVVDLRGNGGGDSPVIQPLLDGLRARGFGMGSKGKIAVLMDRHTYSSALMNAVQLKVLGARLYGEPPGENLTSYGQVQSFTLPNSGLQIRYSTYLFRNAPELGDGLLQPDVPVTLTYADYLKGIDPVLEAALK</sequence>
<dbReference type="AlphaFoldDB" id="A0A2I9CT63"/>
<dbReference type="OrthoDB" id="272858at2"/>
<dbReference type="SUPFAM" id="SSF52096">
    <property type="entry name" value="ClpP/crotonase"/>
    <property type="match status" value="1"/>
</dbReference>
<accession>A0A2I9CT63</accession>
<dbReference type="EMBL" id="BFAG01000003">
    <property type="protein sequence ID" value="GBF04933.1"/>
    <property type="molecule type" value="Genomic_DNA"/>
</dbReference>
<protein>
    <recommendedName>
        <fullName evidence="3">Peptidase S41</fullName>
    </recommendedName>
</protein>
<evidence type="ECO:0000313" key="2">
    <source>
        <dbReference type="Proteomes" id="UP000236569"/>
    </source>
</evidence>
<organism evidence="1 2">
    <name type="scientific">Deinococcus aerius</name>
    <dbReference type="NCBI Taxonomy" id="200253"/>
    <lineage>
        <taxon>Bacteria</taxon>
        <taxon>Thermotogati</taxon>
        <taxon>Deinococcota</taxon>
        <taxon>Deinococci</taxon>
        <taxon>Deinococcales</taxon>
        <taxon>Deinococcaceae</taxon>
        <taxon>Deinococcus</taxon>
    </lineage>
</organism>
<evidence type="ECO:0000313" key="1">
    <source>
        <dbReference type="EMBL" id="GBF04933.1"/>
    </source>
</evidence>
<dbReference type="RefSeq" id="WP_103128396.1">
    <property type="nucleotide sequence ID" value="NZ_BFAG01000003.1"/>
</dbReference>
<gene>
    <name evidence="1" type="ORF">DAERI_030099</name>
</gene>
<evidence type="ECO:0008006" key="3">
    <source>
        <dbReference type="Google" id="ProtNLM"/>
    </source>
</evidence>
<dbReference type="InterPro" id="IPR029045">
    <property type="entry name" value="ClpP/crotonase-like_dom_sf"/>
</dbReference>
<dbReference type="Proteomes" id="UP000236569">
    <property type="component" value="Unassembled WGS sequence"/>
</dbReference>